<evidence type="ECO:0000256" key="3">
    <source>
        <dbReference type="ARBA" id="ARBA00023242"/>
    </source>
</evidence>
<dbReference type="Gene3D" id="4.10.240.10">
    <property type="entry name" value="Zn(2)-C6 fungal-type DNA-binding domain"/>
    <property type="match status" value="1"/>
</dbReference>
<keyword evidence="7" id="KW-1185">Reference proteome</keyword>
<dbReference type="Pfam" id="PF00172">
    <property type="entry name" value="Zn_clus"/>
    <property type="match status" value="1"/>
</dbReference>
<accession>A0A9P6KQC0</accession>
<gene>
    <name evidence="6" type="ORF">PMIN01_06355</name>
</gene>
<dbReference type="InterPro" id="IPR007219">
    <property type="entry name" value="XnlR_reg_dom"/>
</dbReference>
<reference evidence="6" key="1">
    <citation type="journal article" date="2020" name="Mol. Plant Microbe Interact.">
        <title>Genome Sequence of the Biocontrol Agent Coniothyrium minitans strain Conio (IMI 134523).</title>
        <authorList>
            <person name="Patel D."/>
            <person name="Shittu T.A."/>
            <person name="Baroncelli R."/>
            <person name="Muthumeenakshi S."/>
            <person name="Osborne T.H."/>
            <person name="Janganan T.K."/>
            <person name="Sreenivasaprasad S."/>
        </authorList>
    </citation>
    <scope>NUCLEOTIDE SEQUENCE</scope>
    <source>
        <strain evidence="6">Conio</strain>
    </source>
</reference>
<dbReference type="GO" id="GO:0006351">
    <property type="term" value="P:DNA-templated transcription"/>
    <property type="evidence" value="ECO:0007669"/>
    <property type="project" value="InterPro"/>
</dbReference>
<evidence type="ECO:0000256" key="4">
    <source>
        <dbReference type="SAM" id="MobiDB-lite"/>
    </source>
</evidence>
<keyword evidence="3" id="KW-0539">Nucleus</keyword>
<dbReference type="GO" id="GO:0008270">
    <property type="term" value="F:zinc ion binding"/>
    <property type="evidence" value="ECO:0007669"/>
    <property type="project" value="InterPro"/>
</dbReference>
<dbReference type="SMART" id="SM00066">
    <property type="entry name" value="GAL4"/>
    <property type="match status" value="1"/>
</dbReference>
<comment type="caution">
    <text evidence="6">The sequence shown here is derived from an EMBL/GenBank/DDBJ whole genome shotgun (WGS) entry which is preliminary data.</text>
</comment>
<dbReference type="PROSITE" id="PS00463">
    <property type="entry name" value="ZN2_CY6_FUNGAL_1"/>
    <property type="match status" value="1"/>
</dbReference>
<dbReference type="InterPro" id="IPR036864">
    <property type="entry name" value="Zn2-C6_fun-type_DNA-bd_sf"/>
</dbReference>
<evidence type="ECO:0000313" key="7">
    <source>
        <dbReference type="Proteomes" id="UP000756921"/>
    </source>
</evidence>
<dbReference type="SUPFAM" id="SSF57701">
    <property type="entry name" value="Zn2/Cys6 DNA-binding domain"/>
    <property type="match status" value="1"/>
</dbReference>
<dbReference type="SMART" id="SM00906">
    <property type="entry name" value="Fungal_trans"/>
    <property type="match status" value="1"/>
</dbReference>
<proteinExistence type="predicted"/>
<name>A0A9P6KQC0_9PLEO</name>
<dbReference type="CDD" id="cd12148">
    <property type="entry name" value="fungal_TF_MHR"/>
    <property type="match status" value="1"/>
</dbReference>
<feature type="compositionally biased region" description="Basic and acidic residues" evidence="4">
    <location>
        <begin position="75"/>
        <end position="84"/>
    </location>
</feature>
<dbReference type="GO" id="GO:0005634">
    <property type="term" value="C:nucleus"/>
    <property type="evidence" value="ECO:0007669"/>
    <property type="project" value="UniProtKB-SubCell"/>
</dbReference>
<feature type="domain" description="Zn(2)-C6 fungal-type" evidence="5">
    <location>
        <begin position="9"/>
        <end position="39"/>
    </location>
</feature>
<dbReference type="Proteomes" id="UP000756921">
    <property type="component" value="Unassembled WGS sequence"/>
</dbReference>
<dbReference type="PANTHER" id="PTHR31001:SF85">
    <property type="entry name" value="ZN(II)2CYS6 TRANSCRIPTION FACTOR (EUROFUNG)"/>
    <property type="match status" value="1"/>
</dbReference>
<dbReference type="CDD" id="cd00067">
    <property type="entry name" value="GAL4"/>
    <property type="match status" value="1"/>
</dbReference>
<evidence type="ECO:0000313" key="6">
    <source>
        <dbReference type="EMBL" id="KAF9734950.1"/>
    </source>
</evidence>
<comment type="subcellular location">
    <subcellularLocation>
        <location evidence="1">Nucleus</location>
    </subcellularLocation>
</comment>
<organism evidence="6 7">
    <name type="scientific">Paraphaeosphaeria minitans</name>
    <dbReference type="NCBI Taxonomy" id="565426"/>
    <lineage>
        <taxon>Eukaryota</taxon>
        <taxon>Fungi</taxon>
        <taxon>Dikarya</taxon>
        <taxon>Ascomycota</taxon>
        <taxon>Pezizomycotina</taxon>
        <taxon>Dothideomycetes</taxon>
        <taxon>Pleosporomycetidae</taxon>
        <taxon>Pleosporales</taxon>
        <taxon>Massarineae</taxon>
        <taxon>Didymosphaeriaceae</taxon>
        <taxon>Paraphaeosphaeria</taxon>
    </lineage>
</organism>
<dbReference type="PANTHER" id="PTHR31001">
    <property type="entry name" value="UNCHARACTERIZED TRANSCRIPTIONAL REGULATORY PROTEIN"/>
    <property type="match status" value="1"/>
</dbReference>
<dbReference type="GO" id="GO:0003677">
    <property type="term" value="F:DNA binding"/>
    <property type="evidence" value="ECO:0007669"/>
    <property type="project" value="InterPro"/>
</dbReference>
<sequence>MPSGKKSVSCLPCSKRKVKCDKVQPCCHCRRRKQDTCVFPESIGATDHSSRASSERIVKLEQYIRSLGGDPQYADEARSRKGSEGRTPSQARGAAANSPNDLTPMWYSWKGQDNPTSHHRPSTEVSNTHNLPTILNQSHTLYTEGCFSPLPPSVHLGTLWPIFLKNVHPLIKIFFDWEIAPVVQKVQASASTLSIEEEALVNGIRFVAALTLTQEECQSILSESKHKLLQQCQKSTEYVLTNAEYSETTDKRVLQSFILYILAMRDRTRPSAIYPLMGIATRVAERMGLHRDGTTFGLSALRSEERRRTWWALQFMELATARLVGTLSLTIFATWDTKTPSNLEDDDFNPTTEVMPVERKGLTSISPCLWRYSILQRRRNLLGKNNAGDLSWMLSPHLSLVEKDAKIDELENILADKFLRHCELVNPLHVHIQIGVRQFVLAARSNVRQPTLVNAKISELLPHVRDDLLTISKKSLEYFVMGQTTPSIAGFKWGNSIWFQTPSFVYIILEAHHRSGEPEVADLWDLIRRVYENHPDLMTAVTRPEVDFLARITVAAWQKDDLGMRQHRPDVVATETPEWIRQLCHNFNLPVIDPSTTTEEYAQSLNGDLLPPDFDFDIVDWSAWDALHY</sequence>
<dbReference type="PROSITE" id="PS50048">
    <property type="entry name" value="ZN2_CY6_FUNGAL_2"/>
    <property type="match status" value="1"/>
</dbReference>
<dbReference type="InterPro" id="IPR001138">
    <property type="entry name" value="Zn2Cys6_DnaBD"/>
</dbReference>
<dbReference type="InterPro" id="IPR050613">
    <property type="entry name" value="Sec_Metabolite_Reg"/>
</dbReference>
<protein>
    <submittedName>
        <fullName evidence="6">Fungal specific transcription factor domain-containing protein</fullName>
    </submittedName>
</protein>
<evidence type="ECO:0000256" key="1">
    <source>
        <dbReference type="ARBA" id="ARBA00004123"/>
    </source>
</evidence>
<dbReference type="EMBL" id="WJXW01000006">
    <property type="protein sequence ID" value="KAF9734950.1"/>
    <property type="molecule type" value="Genomic_DNA"/>
</dbReference>
<dbReference type="GO" id="GO:0000981">
    <property type="term" value="F:DNA-binding transcription factor activity, RNA polymerase II-specific"/>
    <property type="evidence" value="ECO:0007669"/>
    <property type="project" value="InterPro"/>
</dbReference>
<evidence type="ECO:0000256" key="2">
    <source>
        <dbReference type="ARBA" id="ARBA00022723"/>
    </source>
</evidence>
<evidence type="ECO:0000259" key="5">
    <source>
        <dbReference type="PROSITE" id="PS50048"/>
    </source>
</evidence>
<dbReference type="Pfam" id="PF04082">
    <property type="entry name" value="Fungal_trans"/>
    <property type="match status" value="1"/>
</dbReference>
<dbReference type="OrthoDB" id="2269373at2759"/>
<feature type="region of interest" description="Disordered" evidence="4">
    <location>
        <begin position="69"/>
        <end position="102"/>
    </location>
</feature>
<keyword evidence="2" id="KW-0479">Metal-binding</keyword>
<dbReference type="AlphaFoldDB" id="A0A9P6KQC0"/>